<dbReference type="CDD" id="cd00037">
    <property type="entry name" value="CLECT"/>
    <property type="match status" value="1"/>
</dbReference>
<sequence>MNGICLQSFEHLATTDNLETLIVPPFGLKPIKFDAKEKIKHQPMKMTKSDERSESEELEETETEESSETVAQTIDVTVSQIPNEEITDVINVTESETFIETGTVPNYLTSNSETNSWTLERCASSADCKKSEICRDGLCHISQSYTELCDNPWWQFRQKCYLPVHGRFTHFDGSDYCAKAGAHLVTIRDTQQANYVNYIYDIGGNGTYWIGLIKDINGILKWQSGESVIYTNWNKGEPEPRIGCVIINTVIHSGKWLVTDCSDLQYPDQGFVCEMDIRSN</sequence>
<dbReference type="SMART" id="SM00034">
    <property type="entry name" value="CLECT"/>
    <property type="match status" value="1"/>
</dbReference>
<dbReference type="AlphaFoldDB" id="A0AAF5PVA3"/>
<evidence type="ECO:0000313" key="3">
    <source>
        <dbReference type="Proteomes" id="UP000093561"/>
    </source>
</evidence>
<dbReference type="Gene3D" id="3.10.100.10">
    <property type="entry name" value="Mannose-Binding Protein A, subunit A"/>
    <property type="match status" value="1"/>
</dbReference>
<dbReference type="InterPro" id="IPR016186">
    <property type="entry name" value="C-type_lectin-like/link_sf"/>
</dbReference>
<reference evidence="4" key="3">
    <citation type="submission" date="2024-02" db="UniProtKB">
        <authorList>
            <consortium name="WormBaseParasite"/>
        </authorList>
    </citation>
    <scope>IDENTIFICATION</scope>
    <source>
        <strain evidence="4">pt0022</strain>
    </source>
</reference>
<dbReference type="Proteomes" id="UP000093561">
    <property type="component" value="Unassembled WGS sequence"/>
</dbReference>
<dbReference type="InterPro" id="IPR016187">
    <property type="entry name" value="CTDL_fold"/>
</dbReference>
<reference evidence="3" key="1">
    <citation type="submission" date="2015-03" db="EMBL/GenBank/DDBJ databases">
        <title>Wuchereria bancrofti Genome Sequencing Papua New Guinea Strain.</title>
        <authorList>
            <person name="Small S.T."/>
            <person name="Serre D."/>
            <person name="Zimmerman P.A."/>
        </authorList>
    </citation>
    <scope>NUCLEOTIDE SEQUENCE [LARGE SCALE GENOMIC DNA]</scope>
    <source>
        <strain evidence="3">pt0022</strain>
    </source>
</reference>
<organism evidence="3 4">
    <name type="scientific">Wuchereria bancrofti</name>
    <dbReference type="NCBI Taxonomy" id="6293"/>
    <lineage>
        <taxon>Eukaryota</taxon>
        <taxon>Metazoa</taxon>
        <taxon>Ecdysozoa</taxon>
        <taxon>Nematoda</taxon>
        <taxon>Chromadorea</taxon>
        <taxon>Rhabditida</taxon>
        <taxon>Spirurina</taxon>
        <taxon>Spiruromorpha</taxon>
        <taxon>Filarioidea</taxon>
        <taxon>Onchocercidae</taxon>
        <taxon>Wuchereria</taxon>
    </lineage>
</organism>
<dbReference type="SUPFAM" id="SSF56436">
    <property type="entry name" value="C-type lectin-like"/>
    <property type="match status" value="1"/>
</dbReference>
<dbReference type="InterPro" id="IPR001304">
    <property type="entry name" value="C-type_lectin-like"/>
</dbReference>
<evidence type="ECO:0000313" key="4">
    <source>
        <dbReference type="WBParaSite" id="mrna-Wban_06063"/>
    </source>
</evidence>
<dbReference type="PANTHER" id="PTHR22803">
    <property type="entry name" value="MANNOSE, PHOSPHOLIPASE, LECTIN RECEPTOR RELATED"/>
    <property type="match status" value="1"/>
</dbReference>
<feature type="compositionally biased region" description="Acidic residues" evidence="1">
    <location>
        <begin position="53"/>
        <end position="67"/>
    </location>
</feature>
<reference evidence="3" key="2">
    <citation type="journal article" date="2016" name="Mol. Ecol.">
        <title>Population genomics of the filarial nematode parasite Wuchereria bancrofti from mosquitoes.</title>
        <authorList>
            <person name="Small S.T."/>
            <person name="Reimer L.J."/>
            <person name="Tisch D.J."/>
            <person name="King C.L."/>
            <person name="Christensen B.M."/>
            <person name="Siba P.M."/>
            <person name="Kazura J.W."/>
            <person name="Serre D."/>
            <person name="Zimmerman P.A."/>
        </authorList>
    </citation>
    <scope>NUCLEOTIDE SEQUENCE</scope>
    <source>
        <strain evidence="3">pt0022</strain>
    </source>
</reference>
<dbReference type="InterPro" id="IPR050111">
    <property type="entry name" value="C-type_lectin/snaclec_domain"/>
</dbReference>
<feature type="domain" description="C-type lectin" evidence="2">
    <location>
        <begin position="156"/>
        <end position="262"/>
    </location>
</feature>
<dbReference type="Pfam" id="PF00059">
    <property type="entry name" value="Lectin_C"/>
    <property type="match status" value="1"/>
</dbReference>
<dbReference type="PROSITE" id="PS50041">
    <property type="entry name" value="C_TYPE_LECTIN_2"/>
    <property type="match status" value="1"/>
</dbReference>
<accession>A0AAF5PVA3</accession>
<name>A0AAF5PVA3_WUCBA</name>
<evidence type="ECO:0000256" key="1">
    <source>
        <dbReference type="SAM" id="MobiDB-lite"/>
    </source>
</evidence>
<feature type="region of interest" description="Disordered" evidence="1">
    <location>
        <begin position="39"/>
        <end position="70"/>
    </location>
</feature>
<dbReference type="WBParaSite" id="mrna-Wban_06063">
    <property type="protein sequence ID" value="mrna-Wban_06063"/>
    <property type="gene ID" value="Wban_06063"/>
</dbReference>
<proteinExistence type="predicted"/>
<protein>
    <recommendedName>
        <fullName evidence="2">C-type lectin domain-containing protein</fullName>
    </recommendedName>
</protein>
<evidence type="ECO:0000259" key="2">
    <source>
        <dbReference type="PROSITE" id="PS50041"/>
    </source>
</evidence>